<name>A0AAE0S2H9_9BIVA</name>
<feature type="compositionally biased region" description="Polar residues" evidence="1">
    <location>
        <begin position="223"/>
        <end position="237"/>
    </location>
</feature>
<feature type="compositionally biased region" description="Low complexity" evidence="1">
    <location>
        <begin position="363"/>
        <end position="376"/>
    </location>
</feature>
<keyword evidence="4" id="KW-1185">Reference proteome</keyword>
<proteinExistence type="predicted"/>
<protein>
    <submittedName>
        <fullName evidence="3">Uncharacterized protein</fullName>
    </submittedName>
</protein>
<evidence type="ECO:0000313" key="3">
    <source>
        <dbReference type="EMBL" id="KAK3583924.1"/>
    </source>
</evidence>
<evidence type="ECO:0000256" key="2">
    <source>
        <dbReference type="SAM" id="Phobius"/>
    </source>
</evidence>
<comment type="caution">
    <text evidence="3">The sequence shown here is derived from an EMBL/GenBank/DDBJ whole genome shotgun (WGS) entry which is preliminary data.</text>
</comment>
<feature type="compositionally biased region" description="Polar residues" evidence="1">
    <location>
        <begin position="387"/>
        <end position="404"/>
    </location>
</feature>
<accession>A0AAE0S2H9</accession>
<reference evidence="3" key="3">
    <citation type="submission" date="2023-05" db="EMBL/GenBank/DDBJ databases">
        <authorList>
            <person name="Smith C.H."/>
        </authorList>
    </citation>
    <scope>NUCLEOTIDE SEQUENCE</scope>
    <source>
        <strain evidence="3">CHS0354</strain>
        <tissue evidence="3">Mantle</tissue>
    </source>
</reference>
<feature type="transmembrane region" description="Helical" evidence="2">
    <location>
        <begin position="411"/>
        <end position="435"/>
    </location>
</feature>
<keyword evidence="2" id="KW-0812">Transmembrane</keyword>
<feature type="region of interest" description="Disordered" evidence="1">
    <location>
        <begin position="343"/>
        <end position="404"/>
    </location>
</feature>
<reference evidence="3" key="2">
    <citation type="journal article" date="2021" name="Genome Biol. Evol.">
        <title>Developing a high-quality reference genome for a parasitic bivalve with doubly uniparental inheritance (Bivalvia: Unionida).</title>
        <authorList>
            <person name="Smith C.H."/>
        </authorList>
    </citation>
    <scope>NUCLEOTIDE SEQUENCE</scope>
    <source>
        <strain evidence="3">CHS0354</strain>
        <tissue evidence="3">Mantle</tissue>
    </source>
</reference>
<dbReference type="AlphaFoldDB" id="A0AAE0S2H9"/>
<reference evidence="3" key="1">
    <citation type="journal article" date="2021" name="Genome Biol. Evol.">
        <title>A High-Quality Reference Genome for a Parasitic Bivalve with Doubly Uniparental Inheritance (Bivalvia: Unionida).</title>
        <authorList>
            <person name="Smith C.H."/>
        </authorList>
    </citation>
    <scope>NUCLEOTIDE SEQUENCE</scope>
    <source>
        <strain evidence="3">CHS0354</strain>
    </source>
</reference>
<keyword evidence="2" id="KW-0472">Membrane</keyword>
<evidence type="ECO:0000313" key="4">
    <source>
        <dbReference type="Proteomes" id="UP001195483"/>
    </source>
</evidence>
<keyword evidence="2" id="KW-1133">Transmembrane helix</keyword>
<feature type="region of interest" description="Disordered" evidence="1">
    <location>
        <begin position="223"/>
        <end position="243"/>
    </location>
</feature>
<dbReference type="Proteomes" id="UP001195483">
    <property type="component" value="Unassembled WGS sequence"/>
</dbReference>
<evidence type="ECO:0000256" key="1">
    <source>
        <dbReference type="SAM" id="MobiDB-lite"/>
    </source>
</evidence>
<sequence length="546" mass="59913">MLQPDNNFHQGCSRSTLHIANKTITCSANSSTGTYPSNGNDAINSVSYMSTVSLRNLFLASRFDIPEFVLLSASVQDTNSDIFLACNVDNSELQSTSACISIGKSTPTNDKSGSSATPKIAQNLQHTTWSTNSSRSFDLLHGEHNAEGPTLEINTTKGNNDKTVSSKSTFAWMTVDYSPNENISNVHIRSQSTRAKEMDFNNLVGEPSSMNIVKRTIIPETNASTSKHTKGQRSTTHSIKENSKTSQDFVNTFSFSTFLMDTNVHKTSDNSEHKTSTSRLTLKRPEATFGAVQQKNSTSIFSKGIKTKSPPYTISWSASQGNTLPGLTTRKIPLFSPKKVTNLPGYIPNQMKTPKTDHSTKFSDTNNSSSDSNVNDLKTTEHPVSDRFSTASNKELTTEASKNNKPQGNSYVLAIIGGVVAFLLVVAVIAVFIYTRKRVKNGPTRFKRPLFYLFDGEQKKNQPISSLGDASAGRNGSSIREDLQVNGTVMSIACSQDTEFQGHYEIYEDVDFQDNRGGDNSSSNFGSSSDRLYAKIKRVRESITKF</sequence>
<organism evidence="3 4">
    <name type="scientific">Potamilus streckersoni</name>
    <dbReference type="NCBI Taxonomy" id="2493646"/>
    <lineage>
        <taxon>Eukaryota</taxon>
        <taxon>Metazoa</taxon>
        <taxon>Spiralia</taxon>
        <taxon>Lophotrochozoa</taxon>
        <taxon>Mollusca</taxon>
        <taxon>Bivalvia</taxon>
        <taxon>Autobranchia</taxon>
        <taxon>Heteroconchia</taxon>
        <taxon>Palaeoheterodonta</taxon>
        <taxon>Unionida</taxon>
        <taxon>Unionoidea</taxon>
        <taxon>Unionidae</taxon>
        <taxon>Ambleminae</taxon>
        <taxon>Lampsilini</taxon>
        <taxon>Potamilus</taxon>
    </lineage>
</organism>
<dbReference type="EMBL" id="JAEAOA010001970">
    <property type="protein sequence ID" value="KAK3583924.1"/>
    <property type="molecule type" value="Genomic_DNA"/>
</dbReference>
<gene>
    <name evidence="3" type="ORF">CHS0354_033709</name>
</gene>